<dbReference type="InterPro" id="IPR012767">
    <property type="entry name" value="Trehalose_TreY"/>
</dbReference>
<evidence type="ECO:0000256" key="5">
    <source>
        <dbReference type="ARBA" id="ARBA00022676"/>
    </source>
</evidence>
<keyword evidence="6 10" id="KW-0808">Transferase</keyword>
<dbReference type="Gene3D" id="3.20.20.80">
    <property type="entry name" value="Glycosidases"/>
    <property type="match status" value="4"/>
</dbReference>
<dbReference type="Pfam" id="PF02446">
    <property type="entry name" value="Glyco_hydro_77"/>
    <property type="match status" value="1"/>
</dbReference>
<reference evidence="13" key="1">
    <citation type="journal article" date="2019" name="Int. J. Syst. Evol. Microbiol.">
        <title>The Global Catalogue of Microorganisms (GCM) 10K type strain sequencing project: providing services to taxonomists for standard genome sequencing and annotation.</title>
        <authorList>
            <consortium name="The Broad Institute Genomics Platform"/>
            <consortium name="The Broad Institute Genome Sequencing Center for Infectious Disease"/>
            <person name="Wu L."/>
            <person name="Ma J."/>
        </authorList>
    </citation>
    <scope>NUCLEOTIDE SEQUENCE [LARGE SCALE GENOMIC DNA]</scope>
    <source>
        <strain evidence="13">JCM 17925</strain>
    </source>
</reference>
<sequence length="1410" mass="162906">MYNPVATYRLQFHGEFTFDDLDRIIPYLQKLGVGTVYASPIFEAPADSTHGYDGVNPHRANPGIGTRKQLQDVSQSLKDQGIGWLQDIVPNHMAFHPDNPWLTDVLEKGQISEYAAFFDVAWTGKLYRGRIMVPFLGAPLDEVIANGELSIVYEDNRFYFRYYDTDYPLHLRSYATILKSGPEQPSDVVQQLIGQINDLHDIDEPKAYAIRWEELRLQMGSLMKNEAVQSGVDACLNAVNKNKELLRQISDEQIYRLCYYGETDTQINYRRFFTVNSLICLNIQDKDVFDHYHKLIKKMVGQGVFQGLRIDHIDGLFDPTGYLENLREMAGDETYIVVEKILEPGEDIPKSWPIQGNTGYDFLSIVNNLFTNRESEETFTQFYQKLVGDSTPVHEQILQKKAAILREHMAGEHENLYQLFLVLNLADEQMLAEIGSDVLKEAIGELLILCPVYRYYGNKLPLGAEETAAVQEILSGVRQRKPELGAAVDLLENVMLRKPAEGDEEYNRNAQRFYQRCMQFTGPLMAKGVEDTLFYTYNRFIGHNEVGDSPEVFGISPGEFHRKMQERQQNWPLSINATSTHDTKRGEDVRARLNVLTDLADEWTEAVQEWQRINAGLKKNDAPYSNDEYFIYQTLIGSYRMPNQDEDDYRNRLQAYLEKALREAKQQSNWTTPNETYEQATKDFAVRLLEEKGPFWKSFRKLHQKVVDFGVVNSLAQLVLKFTCPGVPDVYQGTELWDLSLVDPDNRRAVNYEQREQWLDDIEARAKDKPEALLKELWKNRYDARIKLWLVHTLLNERKQQADVFAKGKYIPLTVAGKHKDHVLAFARRHQGTWYVVAVPLHLAALSRKQKEDVLDLDWKDTRIVLPANAPDEWESLLLKTKGKHDNELAVKDLFKRFPLAVLKMQQPVTNRAAGILLSITSLPSPFGIGDMGPEARAFADFLFRSRQKYWQLLPLNMAEKAQGYSPYSAISSIAGNTLLISPELLVDEGLLDKKDLKKYHLESTDKVDFGAAEGVKEKLFDQAYANFVQGASPELQQAFEQFCEREANWLDDFAVYLALKQQHNGKPWFQWPDQYKKRDPEALQAFADEHAETLHKIKWLQFVFAKHWREFKAYCNSLDIQLFGDLPFYISYDSVDVWSNRDIFNVDDEGKMTGVAGVPPDYFSEDGQLWGMPTFKWDVLKERGYDWWIQRIRKNMQLFDLLRLDHFRAFADFWDVPAGEKTARNGQWKRGPRAELFRILEEELGHLSLVAEDLGDIDEPVYQLRDEFNLPGMRVVQFAFNDSLPVTEHIPHNYNTTNCVAYTGTHDNNTTVGWYRKDAAKEDRKRLDQYVGTAVREKDVHKVLARLIYGSVARIAMLPVQDVIGLDETARLNTPGSGENNWLWRLKPGQLTQAEEKWLRKMTRLFNRR</sequence>
<dbReference type="InterPro" id="IPR017853">
    <property type="entry name" value="GH"/>
</dbReference>
<dbReference type="PANTHER" id="PTHR32438:SF5">
    <property type="entry name" value="4-ALPHA-GLUCANOTRANSFERASE DPE1, CHLOROPLASTIC_AMYLOPLASTIC"/>
    <property type="match status" value="1"/>
</dbReference>
<comment type="similarity">
    <text evidence="2 10">Belongs to the disproportionating enzyme family.</text>
</comment>
<feature type="domain" description="Glycosyl hydrolase family 13 catalytic" evidence="11">
    <location>
        <begin position="17"/>
        <end position="480"/>
    </location>
</feature>
<evidence type="ECO:0000256" key="4">
    <source>
        <dbReference type="ARBA" id="ARBA00020295"/>
    </source>
</evidence>
<dbReference type="NCBIfam" id="TIGR00217">
    <property type="entry name" value="malQ"/>
    <property type="match status" value="1"/>
</dbReference>
<evidence type="ECO:0000256" key="1">
    <source>
        <dbReference type="ARBA" id="ARBA00000439"/>
    </source>
</evidence>
<evidence type="ECO:0000313" key="13">
    <source>
        <dbReference type="Proteomes" id="UP001500936"/>
    </source>
</evidence>
<dbReference type="CDD" id="cd11336">
    <property type="entry name" value="AmyAc_MTSase"/>
    <property type="match status" value="1"/>
</dbReference>
<comment type="caution">
    <text evidence="12">The sequence shown here is derived from an EMBL/GenBank/DDBJ whole genome shotgun (WGS) entry which is preliminary data.</text>
</comment>
<protein>
    <recommendedName>
        <fullName evidence="4 10">4-alpha-glucanotransferase</fullName>
        <ecNumber evidence="3 10">2.4.1.25</ecNumber>
    </recommendedName>
    <alternativeName>
        <fullName evidence="8 10">Amylomaltase</fullName>
    </alternativeName>
    <alternativeName>
        <fullName evidence="9 10">Disproportionating enzyme</fullName>
    </alternativeName>
</protein>
<dbReference type="SMART" id="SM00642">
    <property type="entry name" value="Aamy"/>
    <property type="match status" value="1"/>
</dbReference>
<evidence type="ECO:0000256" key="7">
    <source>
        <dbReference type="ARBA" id="ARBA00023277"/>
    </source>
</evidence>
<dbReference type="Gene3D" id="1.10.10.470">
    <property type="entry name" value="Maltooligosyl trehalose synthase, domain 4"/>
    <property type="match status" value="1"/>
</dbReference>
<comment type="catalytic activity">
    <reaction evidence="1 10">
        <text>Transfers a segment of a (1-&gt;4)-alpha-D-glucan to a new position in an acceptor, which may be glucose or a (1-&gt;4)-alpha-D-glucan.</text>
        <dbReference type="EC" id="2.4.1.25"/>
    </reaction>
</comment>
<dbReference type="InterPro" id="IPR006047">
    <property type="entry name" value="GH13_cat_dom"/>
</dbReference>
<dbReference type="NCBIfam" id="NF011080">
    <property type="entry name" value="PRK14508.1-3"/>
    <property type="match status" value="1"/>
</dbReference>
<keyword evidence="13" id="KW-1185">Reference proteome</keyword>
<dbReference type="InterPro" id="IPR003385">
    <property type="entry name" value="Glyco_hydro_77"/>
</dbReference>
<gene>
    <name evidence="12" type="ORF">GCM10023187_36920</name>
</gene>
<evidence type="ECO:0000256" key="2">
    <source>
        <dbReference type="ARBA" id="ARBA00005684"/>
    </source>
</evidence>
<dbReference type="RefSeq" id="WP_345269387.1">
    <property type="nucleotide sequence ID" value="NZ_BAABHB010000008.1"/>
</dbReference>
<evidence type="ECO:0000259" key="11">
    <source>
        <dbReference type="SMART" id="SM00642"/>
    </source>
</evidence>
<evidence type="ECO:0000256" key="6">
    <source>
        <dbReference type="ARBA" id="ARBA00022679"/>
    </source>
</evidence>
<dbReference type="EC" id="2.4.1.25" evidence="3 10"/>
<evidence type="ECO:0000256" key="8">
    <source>
        <dbReference type="ARBA" id="ARBA00031423"/>
    </source>
</evidence>
<dbReference type="PANTHER" id="PTHR32438">
    <property type="entry name" value="4-ALPHA-GLUCANOTRANSFERASE DPE1, CHLOROPLASTIC/AMYLOPLASTIC"/>
    <property type="match status" value="1"/>
</dbReference>
<evidence type="ECO:0000256" key="10">
    <source>
        <dbReference type="RuleBase" id="RU361207"/>
    </source>
</evidence>
<dbReference type="Proteomes" id="UP001500936">
    <property type="component" value="Unassembled WGS sequence"/>
</dbReference>
<dbReference type="Pfam" id="PF00128">
    <property type="entry name" value="Alpha-amylase"/>
    <property type="match status" value="1"/>
</dbReference>
<keyword evidence="7 10" id="KW-0119">Carbohydrate metabolism</keyword>
<evidence type="ECO:0000256" key="9">
    <source>
        <dbReference type="ARBA" id="ARBA00031501"/>
    </source>
</evidence>
<evidence type="ECO:0000256" key="3">
    <source>
        <dbReference type="ARBA" id="ARBA00012560"/>
    </source>
</evidence>
<keyword evidence="5 10" id="KW-0328">Glycosyltransferase</keyword>
<dbReference type="Gene3D" id="3.30.1590.10">
    <property type="entry name" value="Maltooligosyl trehalose synthase, domain 2"/>
    <property type="match status" value="1"/>
</dbReference>
<dbReference type="SUPFAM" id="SSF51445">
    <property type="entry name" value="(Trans)glycosidases"/>
    <property type="match status" value="2"/>
</dbReference>
<dbReference type="NCBIfam" id="TIGR02401">
    <property type="entry name" value="trehalose_TreY"/>
    <property type="match status" value="1"/>
</dbReference>
<evidence type="ECO:0000313" key="12">
    <source>
        <dbReference type="EMBL" id="GAA4411297.1"/>
    </source>
</evidence>
<dbReference type="EMBL" id="BAABHB010000008">
    <property type="protein sequence ID" value="GAA4411297.1"/>
    <property type="molecule type" value="Genomic_DNA"/>
</dbReference>
<dbReference type="InterPro" id="IPR013797">
    <property type="entry name" value="Maltooligo_trehalose_synth_4"/>
</dbReference>
<organism evidence="12 13">
    <name type="scientific">Nibrella viscosa</name>
    <dbReference type="NCBI Taxonomy" id="1084524"/>
    <lineage>
        <taxon>Bacteria</taxon>
        <taxon>Pseudomonadati</taxon>
        <taxon>Bacteroidota</taxon>
        <taxon>Cytophagia</taxon>
        <taxon>Cytophagales</taxon>
        <taxon>Spirosomataceae</taxon>
        <taxon>Nibrella</taxon>
    </lineage>
</organism>
<name>A0ABP8KMZ1_9BACT</name>
<accession>A0ABP8KMZ1</accession>
<proteinExistence type="inferred from homology"/>